<evidence type="ECO:0000259" key="1">
    <source>
        <dbReference type="Pfam" id="PF01321"/>
    </source>
</evidence>
<proteinExistence type="predicted"/>
<dbReference type="InterPro" id="IPR029149">
    <property type="entry name" value="Creatin/AminoP/Spt16_N"/>
</dbReference>
<comment type="caution">
    <text evidence="2">The sequence shown here is derived from an EMBL/GenBank/DDBJ whole genome shotgun (WGS) entry which is preliminary data.</text>
</comment>
<reference evidence="2 3" key="1">
    <citation type="submission" date="2020-01" db="EMBL/GenBank/DDBJ databases">
        <title>Identification and distribution of gene clusters putatively required for synthesis of sphingolipid metabolism inhibitors in phylogenetically diverse species of the filamentous fungus Fusarium.</title>
        <authorList>
            <person name="Kim H.-S."/>
            <person name="Busman M."/>
            <person name="Brown D.W."/>
            <person name="Divon H."/>
            <person name="Uhlig S."/>
            <person name="Proctor R.H."/>
        </authorList>
    </citation>
    <scope>NUCLEOTIDE SEQUENCE [LARGE SCALE GENOMIC DNA]</scope>
    <source>
        <strain evidence="2 3">NRRL 20459</strain>
    </source>
</reference>
<dbReference type="OrthoDB" id="9995434at2759"/>
<protein>
    <submittedName>
        <fullName evidence="2">Peptidase yqhT</fullName>
    </submittedName>
</protein>
<dbReference type="SUPFAM" id="SSF53092">
    <property type="entry name" value="Creatinase/prolidase N-terminal domain"/>
    <property type="match status" value="1"/>
</dbReference>
<dbReference type="InterPro" id="IPR000587">
    <property type="entry name" value="Creatinase_N"/>
</dbReference>
<evidence type="ECO:0000313" key="2">
    <source>
        <dbReference type="EMBL" id="KAF4461245.1"/>
    </source>
</evidence>
<dbReference type="EMBL" id="JAADYS010001754">
    <property type="protein sequence ID" value="KAF4461245.1"/>
    <property type="molecule type" value="Genomic_DNA"/>
</dbReference>
<keyword evidence="3" id="KW-1185">Reference proteome</keyword>
<name>A0A8H4L1C0_9HYPO</name>
<feature type="domain" description="Creatinase N-terminal" evidence="1">
    <location>
        <begin position="37"/>
        <end position="89"/>
    </location>
</feature>
<dbReference type="AlphaFoldDB" id="A0A8H4L1C0"/>
<organism evidence="2 3">
    <name type="scientific">Fusarium albosuccineum</name>
    <dbReference type="NCBI Taxonomy" id="1237068"/>
    <lineage>
        <taxon>Eukaryota</taxon>
        <taxon>Fungi</taxon>
        <taxon>Dikarya</taxon>
        <taxon>Ascomycota</taxon>
        <taxon>Pezizomycotina</taxon>
        <taxon>Sordariomycetes</taxon>
        <taxon>Hypocreomycetidae</taxon>
        <taxon>Hypocreales</taxon>
        <taxon>Nectriaceae</taxon>
        <taxon>Fusarium</taxon>
        <taxon>Fusarium decemcellulare species complex</taxon>
    </lineage>
</organism>
<dbReference type="Proteomes" id="UP000554235">
    <property type="component" value="Unassembled WGS sequence"/>
</dbReference>
<sequence>MGNFDWYAEETDLFELAFLDRAPESERIDLKAVRLYRLGRLRDQMAKYGLDAAMLLDSVNIRHATGTRNMQVFTMRNPPTRYLVLTADRSIMFEFTGCLHLANIGL</sequence>
<gene>
    <name evidence="2" type="ORF">FALBO_11957</name>
</gene>
<evidence type="ECO:0000313" key="3">
    <source>
        <dbReference type="Proteomes" id="UP000554235"/>
    </source>
</evidence>
<dbReference type="Gene3D" id="3.40.350.10">
    <property type="entry name" value="Creatinase/prolidase N-terminal domain"/>
    <property type="match status" value="1"/>
</dbReference>
<dbReference type="Pfam" id="PF01321">
    <property type="entry name" value="Creatinase_N"/>
    <property type="match status" value="1"/>
</dbReference>
<accession>A0A8H4L1C0</accession>